<accession>A0A7M2J161</accession>
<dbReference type="AlphaFoldDB" id="A0A7M2J161"/>
<name>A0A7M2J161_PSEFL</name>
<evidence type="ECO:0000313" key="1">
    <source>
        <dbReference type="EMBL" id="QOU03397.1"/>
    </source>
</evidence>
<dbReference type="REBASE" id="454712">
    <property type="entry name" value="PflKF1McrBCP"/>
</dbReference>
<protein>
    <submittedName>
        <fullName evidence="1">McrC family protein</fullName>
    </submittedName>
</protein>
<dbReference type="Pfam" id="PF10117">
    <property type="entry name" value="McrBC"/>
    <property type="match status" value="1"/>
</dbReference>
<proteinExistence type="predicted"/>
<dbReference type="PANTHER" id="PTHR38733:SF1">
    <property type="entry name" value="TYPE IV METHYL-DIRECTED RESTRICTION ENZYME ECOKMCRBC"/>
    <property type="match status" value="1"/>
</dbReference>
<reference evidence="1 2" key="1">
    <citation type="submission" date="2020-10" db="EMBL/GenBank/DDBJ databases">
        <title>Complete genome sequence of a novel Pseudomonas fluorescens strain isolated from the flower of kumarahou (Pomaderris kumeraho).</title>
        <authorList>
            <person name="Summers M.C."/>
            <person name="Nowak V."/>
            <person name="Fairhurst M.J."/>
            <person name="Owen J.G."/>
            <person name="Gerth M.L."/>
            <person name="Patrick W.M."/>
        </authorList>
    </citation>
    <scope>NUCLEOTIDE SEQUENCE [LARGE SCALE GENOMIC DNA]</scope>
    <source>
        <strain evidence="1 2">KF1</strain>
    </source>
</reference>
<dbReference type="PANTHER" id="PTHR38733">
    <property type="entry name" value="PROTEIN MCRC"/>
    <property type="match status" value="1"/>
</dbReference>
<dbReference type="RefSeq" id="WP_024076546.1">
    <property type="nucleotide sequence ID" value="NZ_CP063233.1"/>
</dbReference>
<sequence length="424" mass="48656">MNKTVTVREYAQLTIGATPSESLDVAHVTASAFDHLCKLNASFKKSGAALLQLDGRQSLKLDNYVGVIQTPCGTTLEILPKTTDEADGAPASRALLQKMIQAALKLKTRIVGKAALDLFDAPISEWVMGQFLEALEHLIKCGLRFEYQRIEEEQPYLRGQLNTLAQLRQPPSRRHHFQIRHDVYLPDRPENRLLKTALLKVCAATRLPSHWLLAHELRSRLSEIPQSDQTEHDFRQWRNDRLMAQYRDIKPWCEIILSQQMPLALSGDWQGLSMLFPMEKLFEKYVEALLPTQLASDAQLLPQRSSKFLCLHKSRDLFQLKPDLMVKHPAGYIGLLDAKWKRLDSNNIDKNYGLSQSDFYQMFAYGTRYLESKGELVLIYPMTSRFKEPLSPFIFSDLLKLHVLPFDLDKQKLIGIETTQLPRR</sequence>
<dbReference type="Proteomes" id="UP000593833">
    <property type="component" value="Chromosome"/>
</dbReference>
<evidence type="ECO:0000313" key="2">
    <source>
        <dbReference type="Proteomes" id="UP000593833"/>
    </source>
</evidence>
<organism evidence="1 2">
    <name type="scientific">Pseudomonas fluorescens</name>
    <dbReference type="NCBI Taxonomy" id="294"/>
    <lineage>
        <taxon>Bacteria</taxon>
        <taxon>Pseudomonadati</taxon>
        <taxon>Pseudomonadota</taxon>
        <taxon>Gammaproteobacteria</taxon>
        <taxon>Pseudomonadales</taxon>
        <taxon>Pseudomonadaceae</taxon>
        <taxon>Pseudomonas</taxon>
    </lineage>
</organism>
<gene>
    <name evidence="1" type="ORF">IM720_22220</name>
</gene>
<dbReference type="InterPro" id="IPR019292">
    <property type="entry name" value="McrC"/>
</dbReference>
<dbReference type="EMBL" id="CP063233">
    <property type="protein sequence ID" value="QOU03397.1"/>
    <property type="molecule type" value="Genomic_DNA"/>
</dbReference>